<dbReference type="Proteomes" id="UP000031804">
    <property type="component" value="Segment"/>
</dbReference>
<gene>
    <name evidence="1" type="ORF">SBVP3_00131</name>
</gene>
<proteinExistence type="predicted"/>
<evidence type="ECO:0000313" key="2">
    <source>
        <dbReference type="Proteomes" id="UP000031804"/>
    </source>
</evidence>
<organism evidence="1 2">
    <name type="scientific">Vibrio phage phi 3</name>
    <dbReference type="NCBI Taxonomy" id="1589298"/>
    <lineage>
        <taxon>Viruses</taxon>
        <taxon>Duplodnaviria</taxon>
        <taxon>Heunggongvirae</taxon>
        <taxon>Uroviricota</taxon>
        <taxon>Caudoviricetes</taxon>
        <taxon>Demerecviridae</taxon>
        <taxon>Ermolyevavirinae</taxon>
        <taxon>Jesfedecavirus</taxon>
        <taxon>Jesfedecavirus phi3</taxon>
    </lineage>
</organism>
<accession>A0A0B5H910</accession>
<dbReference type="GeneID" id="26634109"/>
<dbReference type="OrthoDB" id="26647at10239"/>
<evidence type="ECO:0000313" key="1">
    <source>
        <dbReference type="EMBL" id="AJF40898.1"/>
    </source>
</evidence>
<dbReference type="KEGG" id="vg:26634109"/>
<name>A0A0B5H910_9CAUD</name>
<evidence type="ECO:0008006" key="3">
    <source>
        <dbReference type="Google" id="ProtNLM"/>
    </source>
</evidence>
<protein>
    <recommendedName>
        <fullName evidence="3">Tape measure chaperone</fullName>
    </recommendedName>
</protein>
<dbReference type="RefSeq" id="YP_009207596.1">
    <property type="nucleotide sequence ID" value="NC_028895.1"/>
</dbReference>
<reference evidence="1 2" key="1">
    <citation type="submission" date="2014-12" db="EMBL/GenBank/DDBJ databases">
        <title>Complete genome sequences of three Vibrio cholerae specific bacteriophages.</title>
        <authorList>
            <person name="Bhandare S.G."/>
            <person name="Warry A."/>
            <person name="Emes R.D."/>
            <person name="Hooton S.P.T."/>
            <person name="Barrow P.A."/>
            <person name="Atterbury R.J."/>
        </authorList>
    </citation>
    <scope>NUCLEOTIDE SEQUENCE [LARGE SCALE GENOMIC DNA]</scope>
</reference>
<sequence length="100" mass="11587">MENTKPDPNLMPLELEDFPDIVQTAVNLYNRLPDRLVSTELGPLYSGKDINSLDTLFSIYEIYDKEDQKLILEILQFIDKKAVEREVKRFKAAAKKASRQ</sequence>
<dbReference type="EMBL" id="KP280063">
    <property type="protein sequence ID" value="AJF40898.1"/>
    <property type="molecule type" value="Genomic_DNA"/>
</dbReference>
<keyword evidence="2" id="KW-1185">Reference proteome</keyword>